<protein>
    <submittedName>
        <fullName evidence="4">N-acetyltransferase</fullName>
    </submittedName>
</protein>
<dbReference type="RefSeq" id="WP_284197859.1">
    <property type="nucleotide sequence ID" value="NZ_BSOG01000005.1"/>
</dbReference>
<evidence type="ECO:0000313" key="4">
    <source>
        <dbReference type="EMBL" id="GLR14791.1"/>
    </source>
</evidence>
<comment type="caution">
    <text evidence="4">The sequence shown here is derived from an EMBL/GenBank/DDBJ whole genome shotgun (WGS) entry which is preliminary data.</text>
</comment>
<keyword evidence="1" id="KW-0808">Transferase</keyword>
<dbReference type="Gene3D" id="3.40.630.30">
    <property type="match status" value="1"/>
</dbReference>
<accession>A0ABQ5YNA3</accession>
<evidence type="ECO:0000256" key="2">
    <source>
        <dbReference type="ARBA" id="ARBA00023315"/>
    </source>
</evidence>
<dbReference type="CDD" id="cd04301">
    <property type="entry name" value="NAT_SF"/>
    <property type="match status" value="1"/>
</dbReference>
<evidence type="ECO:0000256" key="1">
    <source>
        <dbReference type="ARBA" id="ARBA00022679"/>
    </source>
</evidence>
<dbReference type="Pfam" id="PF00583">
    <property type="entry name" value="Acetyltransf_1"/>
    <property type="match status" value="1"/>
</dbReference>
<organism evidence="4 5">
    <name type="scientific">Chitinimonas prasina</name>
    <dbReference type="NCBI Taxonomy" id="1434937"/>
    <lineage>
        <taxon>Bacteria</taxon>
        <taxon>Pseudomonadati</taxon>
        <taxon>Pseudomonadota</taxon>
        <taxon>Betaproteobacteria</taxon>
        <taxon>Neisseriales</taxon>
        <taxon>Chitinibacteraceae</taxon>
        <taxon>Chitinimonas</taxon>
    </lineage>
</organism>
<dbReference type="InterPro" id="IPR000182">
    <property type="entry name" value="GNAT_dom"/>
</dbReference>
<keyword evidence="2" id="KW-0012">Acyltransferase</keyword>
<evidence type="ECO:0000313" key="5">
    <source>
        <dbReference type="Proteomes" id="UP001156706"/>
    </source>
</evidence>
<name>A0ABQ5YNA3_9NEIS</name>
<feature type="domain" description="N-acetyltransferase" evidence="3">
    <location>
        <begin position="7"/>
        <end position="178"/>
    </location>
</feature>
<dbReference type="PANTHER" id="PTHR43877">
    <property type="entry name" value="AMINOALKYLPHOSPHONATE N-ACETYLTRANSFERASE-RELATED-RELATED"/>
    <property type="match status" value="1"/>
</dbReference>
<dbReference type="InterPro" id="IPR050832">
    <property type="entry name" value="Bact_Acetyltransf"/>
</dbReference>
<dbReference type="PROSITE" id="PS51186">
    <property type="entry name" value="GNAT"/>
    <property type="match status" value="1"/>
</dbReference>
<dbReference type="SUPFAM" id="SSF55729">
    <property type="entry name" value="Acyl-CoA N-acyltransferases (Nat)"/>
    <property type="match status" value="1"/>
</dbReference>
<dbReference type="EMBL" id="BSOG01000005">
    <property type="protein sequence ID" value="GLR14791.1"/>
    <property type="molecule type" value="Genomic_DNA"/>
</dbReference>
<keyword evidence="5" id="KW-1185">Reference proteome</keyword>
<reference evidence="5" key="1">
    <citation type="journal article" date="2019" name="Int. J. Syst. Evol. Microbiol.">
        <title>The Global Catalogue of Microorganisms (GCM) 10K type strain sequencing project: providing services to taxonomists for standard genome sequencing and annotation.</title>
        <authorList>
            <consortium name="The Broad Institute Genomics Platform"/>
            <consortium name="The Broad Institute Genome Sequencing Center for Infectious Disease"/>
            <person name="Wu L."/>
            <person name="Ma J."/>
        </authorList>
    </citation>
    <scope>NUCLEOTIDE SEQUENCE [LARGE SCALE GENOMIC DNA]</scope>
    <source>
        <strain evidence="5">NBRC 110044</strain>
    </source>
</reference>
<dbReference type="InterPro" id="IPR016181">
    <property type="entry name" value="Acyl_CoA_acyltransferase"/>
</dbReference>
<sequence length="192" mass="20555">MNAHIDIKIERISPAMASGLLPDLTGLLMDTVNHGASIGFLAPLELAQAHAYWLGVLANMGDSATLLWVARAGEQVVGTVQLQTCPRANGRNRAEVCKLMVHSRWRGQGIASLLMAALEGMARKLERGMLYLDTEAGSGAEGLYHSLGYTRVGEIPDYAASPDGTLHPTAIYYKQLIDRSLVPLAVAAESEA</sequence>
<gene>
    <name evidence="4" type="primary">ttr</name>
    <name evidence="4" type="ORF">GCM10007907_35810</name>
</gene>
<proteinExistence type="predicted"/>
<dbReference type="Proteomes" id="UP001156706">
    <property type="component" value="Unassembled WGS sequence"/>
</dbReference>
<evidence type="ECO:0000259" key="3">
    <source>
        <dbReference type="PROSITE" id="PS51186"/>
    </source>
</evidence>